<keyword evidence="3" id="KW-1185">Reference proteome</keyword>
<keyword evidence="1" id="KW-0732">Signal</keyword>
<organism evidence="2 3">
    <name type="scientific">Edaphobacter aggregans</name>
    <dbReference type="NCBI Taxonomy" id="570835"/>
    <lineage>
        <taxon>Bacteria</taxon>
        <taxon>Pseudomonadati</taxon>
        <taxon>Acidobacteriota</taxon>
        <taxon>Terriglobia</taxon>
        <taxon>Terriglobales</taxon>
        <taxon>Acidobacteriaceae</taxon>
        <taxon>Edaphobacter</taxon>
    </lineage>
</organism>
<evidence type="ECO:0000256" key="1">
    <source>
        <dbReference type="SAM" id="SignalP"/>
    </source>
</evidence>
<dbReference type="EMBL" id="RSDW01000001">
    <property type="protein sequence ID" value="RSL18116.1"/>
    <property type="molecule type" value="Genomic_DNA"/>
</dbReference>
<accession>A0A3R9WIP4</accession>
<dbReference type="AlphaFoldDB" id="A0A3R9WIP4"/>
<proteinExistence type="predicted"/>
<gene>
    <name evidence="2" type="ORF">EDE15_3672</name>
</gene>
<dbReference type="Proteomes" id="UP000269669">
    <property type="component" value="Unassembled WGS sequence"/>
</dbReference>
<comment type="caution">
    <text evidence="2">The sequence shown here is derived from an EMBL/GenBank/DDBJ whole genome shotgun (WGS) entry which is preliminary data.</text>
</comment>
<evidence type="ECO:0000313" key="3">
    <source>
        <dbReference type="Proteomes" id="UP000269669"/>
    </source>
</evidence>
<feature type="chain" id="PRO_5018719425" evidence="1">
    <location>
        <begin position="27"/>
        <end position="261"/>
    </location>
</feature>
<name>A0A3R9WIP4_9BACT</name>
<sequence>MFKKIRFTPSSIAAAFLFTFALAVLAQTPPLEKTPATTAATVRFIGCQSDGQVGPLEAPKGDSKVVQIATQATQQLAYYKAEQGFGVLAPRGWHCFGTYGSSGSSLYVSPQPLNATIVFSDNWKGFTGPVIQISTEIGDTSGRFGVARTIARVFPSHKAFVRDVIANGFAQANDFPFGPYPNDQLIYKSKEIVEYQTPAQTDGLGTQSRLQKNADPIRGVAILVGSNPDLVFLAARLPPDKTDLASIIIRQAELDSAQSKN</sequence>
<reference evidence="2 3" key="1">
    <citation type="submission" date="2018-12" db="EMBL/GenBank/DDBJ databases">
        <title>Sequencing of bacterial isolates from soil warming experiment in Harvard Forest, Massachusetts, USA.</title>
        <authorList>
            <person name="Deangelis K."/>
        </authorList>
    </citation>
    <scope>NUCLEOTIDE SEQUENCE [LARGE SCALE GENOMIC DNA]</scope>
    <source>
        <strain evidence="2 3">EB153</strain>
    </source>
</reference>
<evidence type="ECO:0000313" key="2">
    <source>
        <dbReference type="EMBL" id="RSL18116.1"/>
    </source>
</evidence>
<feature type="signal peptide" evidence="1">
    <location>
        <begin position="1"/>
        <end position="26"/>
    </location>
</feature>
<protein>
    <submittedName>
        <fullName evidence="2">Uncharacterized protein</fullName>
    </submittedName>
</protein>